<dbReference type="GO" id="GO:0008713">
    <property type="term" value="F:ADP-heptose-lipopolysaccharide heptosyltransferase activity"/>
    <property type="evidence" value="ECO:0007669"/>
    <property type="project" value="UniProtKB-EC"/>
</dbReference>
<evidence type="ECO:0000256" key="1">
    <source>
        <dbReference type="ARBA" id="ARBA00022676"/>
    </source>
</evidence>
<proteinExistence type="inferred from homology"/>
<comment type="similarity">
    <text evidence="3">Belongs to the glycosyltransferase 9 family.</text>
</comment>
<dbReference type="EMBL" id="BX571661">
    <property type="protein sequence ID" value="CAE10509.1"/>
    <property type="molecule type" value="Genomic_DNA"/>
</dbReference>
<dbReference type="InterPro" id="IPR002201">
    <property type="entry name" value="Glyco_trans_9"/>
</dbReference>
<dbReference type="NCBIfam" id="TIGR02195">
    <property type="entry name" value="heptsyl_trn_II"/>
    <property type="match status" value="1"/>
</dbReference>
<dbReference type="CDD" id="cd03789">
    <property type="entry name" value="GT9_LPS_heptosyltransferase"/>
    <property type="match status" value="1"/>
</dbReference>
<evidence type="ECO:0000256" key="4">
    <source>
        <dbReference type="ARBA" id="ARBA00044042"/>
    </source>
</evidence>
<dbReference type="GO" id="GO:0005829">
    <property type="term" value="C:cytosol"/>
    <property type="evidence" value="ECO:0007669"/>
    <property type="project" value="TreeGrafter"/>
</dbReference>
<dbReference type="AlphaFoldDB" id="Q7M8S5"/>
<sequence length="328" mass="36151">MKILVRLPTWLGDAVMATPALELLHDRFPHAQFTYIGSPVSCALFERDSRVSRLIVDDSKKAKSRLKGILHIARRAGRHDIALTFQNNFLSALLLFLTRTPRRLGYAKEWRSFLLSDSLQTPSSLHQVERYAKLLEPLIGALSEIPSLNITHQPRPKPLPVPKLIGINPGAAYGSAKRWPEAHFAHLISSLLQEGYGVMLFGGEGEREGNERILRSLEPSPLLLDLTAQTDLSQLIDVIGTLDLFITNDSGPMHLACALGIPLIALFGPTDSKETSPWKPMSETLLLSKHLPCAPCKKRICPLGHHHCMTLLAPQEVLAAASQVLGDS</sequence>
<keyword evidence="1" id="KW-0328">Glycosyltransferase</keyword>
<evidence type="ECO:0000313" key="7">
    <source>
        <dbReference type="Proteomes" id="UP000000422"/>
    </source>
</evidence>
<dbReference type="SUPFAM" id="SSF53756">
    <property type="entry name" value="UDP-Glycosyltransferase/glycogen phosphorylase"/>
    <property type="match status" value="1"/>
</dbReference>
<dbReference type="PANTHER" id="PTHR30160:SF7">
    <property type="entry name" value="ADP-HEPTOSE--LPS HEPTOSYLTRANSFERASE 2"/>
    <property type="match status" value="1"/>
</dbReference>
<reference evidence="6 7" key="1">
    <citation type="journal article" date="2003" name="Proc. Natl. Acad. Sci. U.S.A.">
        <title>Complete genome sequence and analysis of Wolinella succinogenes.</title>
        <authorList>
            <person name="Baar C."/>
            <person name="Eppinger M."/>
            <person name="Raddatz G."/>
            <person name="Simon JM."/>
            <person name="Lanz C."/>
            <person name="Klimmek O."/>
            <person name="Nandakumar R."/>
            <person name="Gross R."/>
            <person name="Rosinus A."/>
            <person name="Keller H."/>
            <person name="Jagtap P."/>
            <person name="Linke B."/>
            <person name="Meyer F."/>
            <person name="Lederer H."/>
            <person name="Schuster S.C."/>
        </authorList>
    </citation>
    <scope>NUCLEOTIDE SEQUENCE [LARGE SCALE GENOMIC DNA]</scope>
    <source>
        <strain evidence="7">ATCC 29543 / DSM 1740 / CCUG 13145 / JCM 31913 / LMG 7466 / NCTC 11488 / FDC 602W</strain>
    </source>
</reference>
<evidence type="ECO:0000256" key="2">
    <source>
        <dbReference type="ARBA" id="ARBA00022679"/>
    </source>
</evidence>
<comment type="catalytic activity">
    <reaction evidence="5">
        <text>an L-alpha-D-Hep-(1-&gt;5)-[alpha-Kdo-(2-&gt;4)]-alpha-Kdo-(2-&gt;6)-lipid A + ADP-L-glycero-beta-D-manno-heptose = an L-alpha-D-Hep-(1-&gt;3)-L-alpha-D-Hep-(1-&gt;5)-[alpha-Kdo-(2-&gt;4)]-alpha-Kdo-(2-&gt;6)-lipid A + ADP + H(+)</text>
        <dbReference type="Rhea" id="RHEA:74071"/>
        <dbReference type="ChEBI" id="CHEBI:15378"/>
        <dbReference type="ChEBI" id="CHEBI:61506"/>
        <dbReference type="ChEBI" id="CHEBI:193068"/>
        <dbReference type="ChEBI" id="CHEBI:193069"/>
        <dbReference type="ChEBI" id="CHEBI:456216"/>
        <dbReference type="EC" id="2.4.99.24"/>
    </reaction>
</comment>
<name>Q7M8S5_WOLSU</name>
<evidence type="ECO:0000313" key="6">
    <source>
        <dbReference type="EMBL" id="CAE10509.1"/>
    </source>
</evidence>
<organism evidence="7">
    <name type="scientific">Wolinella succinogenes (strain ATCC 29543 / DSM 1740 / CCUG 13145 / JCM 31913 / LMG 7466 / NCTC 11488 / FDC 602W)</name>
    <name type="common">Vibrio succinogenes</name>
    <dbReference type="NCBI Taxonomy" id="273121"/>
    <lineage>
        <taxon>Bacteria</taxon>
        <taxon>Pseudomonadati</taxon>
        <taxon>Campylobacterota</taxon>
        <taxon>Epsilonproteobacteria</taxon>
        <taxon>Campylobacterales</taxon>
        <taxon>Helicobacteraceae</taxon>
        <taxon>Wolinella</taxon>
    </lineage>
</organism>
<dbReference type="KEGG" id="wsu:WS1450"/>
<evidence type="ECO:0000256" key="5">
    <source>
        <dbReference type="ARBA" id="ARBA00047503"/>
    </source>
</evidence>
<dbReference type="Pfam" id="PF01075">
    <property type="entry name" value="Glyco_transf_9"/>
    <property type="match status" value="1"/>
</dbReference>
<dbReference type="EC" id="2.4.99.24" evidence="4"/>
<dbReference type="Proteomes" id="UP000000422">
    <property type="component" value="Chromosome"/>
</dbReference>
<dbReference type="InterPro" id="IPR051199">
    <property type="entry name" value="LPS_LOS_Heptosyltrfase"/>
</dbReference>
<dbReference type="GO" id="GO:0009244">
    <property type="term" value="P:lipopolysaccharide core region biosynthetic process"/>
    <property type="evidence" value="ECO:0007669"/>
    <property type="project" value="TreeGrafter"/>
</dbReference>
<protein>
    <recommendedName>
        <fullName evidence="4">lipopolysaccharide heptosyltransferase II</fullName>
        <ecNumber evidence="4">2.4.99.24</ecNumber>
    </recommendedName>
</protein>
<dbReference type="PANTHER" id="PTHR30160">
    <property type="entry name" value="TETRAACYLDISACCHARIDE 4'-KINASE-RELATED"/>
    <property type="match status" value="1"/>
</dbReference>
<evidence type="ECO:0000256" key="3">
    <source>
        <dbReference type="ARBA" id="ARBA00043995"/>
    </source>
</evidence>
<dbReference type="eggNOG" id="COG0859">
    <property type="taxonomic scope" value="Bacteria"/>
</dbReference>
<dbReference type="HOGENOM" id="CLU_038371_0_0_7"/>
<dbReference type="STRING" id="273121.WS1450"/>
<dbReference type="RefSeq" id="WP_011139293.1">
    <property type="nucleotide sequence ID" value="NC_005090.1"/>
</dbReference>
<keyword evidence="7" id="KW-1185">Reference proteome</keyword>
<gene>
    <name evidence="6" type="ordered locus">WS1450</name>
</gene>
<dbReference type="InterPro" id="IPR011910">
    <property type="entry name" value="RfaF"/>
</dbReference>
<dbReference type="CAZy" id="GT9">
    <property type="family name" value="Glycosyltransferase Family 9"/>
</dbReference>
<keyword evidence="2 6" id="KW-0808">Transferase</keyword>
<accession>Q7M8S5</accession>
<dbReference type="Gene3D" id="3.40.50.2000">
    <property type="entry name" value="Glycogen Phosphorylase B"/>
    <property type="match status" value="2"/>
</dbReference>